<keyword evidence="2" id="KW-1185">Reference proteome</keyword>
<sequence length="61" mass="7239">MIISYLVKCKELNFNRWYDDYETAHTVVLQLAKDYPLLTFEMYKNTLFVDDDELGEQGVKA</sequence>
<protein>
    <submittedName>
        <fullName evidence="1">Uncharacterized protein</fullName>
    </submittedName>
</protein>
<accession>A0ABY6F624</accession>
<evidence type="ECO:0000313" key="1">
    <source>
        <dbReference type="EMBL" id="UXZ05546.1"/>
    </source>
</evidence>
<organism evidence="1 2">
    <name type="scientific">Moraxella nasicaprae</name>
    <dbReference type="NCBI Taxonomy" id="2904122"/>
    <lineage>
        <taxon>Bacteria</taxon>
        <taxon>Pseudomonadati</taxon>
        <taxon>Pseudomonadota</taxon>
        <taxon>Gammaproteobacteria</taxon>
        <taxon>Moraxellales</taxon>
        <taxon>Moraxellaceae</taxon>
        <taxon>Moraxella</taxon>
    </lineage>
</organism>
<reference evidence="1" key="1">
    <citation type="submission" date="2021-12" db="EMBL/GenBank/DDBJ databases">
        <title>taxonomy of Moraxella sp. ZY201224.</title>
        <authorList>
            <person name="Li F."/>
        </authorList>
    </citation>
    <scope>NUCLEOTIDE SEQUENCE</scope>
    <source>
        <strain evidence="1">ZY201224</strain>
    </source>
</reference>
<gene>
    <name evidence="1" type="ORF">LU297_03620</name>
</gene>
<dbReference type="EMBL" id="CP089977">
    <property type="protein sequence ID" value="UXZ05546.1"/>
    <property type="molecule type" value="Genomic_DNA"/>
</dbReference>
<dbReference type="Proteomes" id="UP001063782">
    <property type="component" value="Chromosome"/>
</dbReference>
<dbReference type="RefSeq" id="WP_263077058.1">
    <property type="nucleotide sequence ID" value="NZ_CP089977.1"/>
</dbReference>
<proteinExistence type="predicted"/>
<evidence type="ECO:0000313" key="2">
    <source>
        <dbReference type="Proteomes" id="UP001063782"/>
    </source>
</evidence>
<name>A0ABY6F624_9GAMM</name>